<dbReference type="PANTHER" id="PTHR12634:SF8">
    <property type="entry name" value="FIERY MOUNTAIN, ISOFORM D"/>
    <property type="match status" value="1"/>
</dbReference>
<dbReference type="AlphaFoldDB" id="A0A8H7UW27"/>
<proteinExistence type="inferred from homology"/>
<sequence length="844" mass="96400">MFWRFGFNSSTLDTLLDKEDVTLDEVLEEEDLLQEAKSMNPKLVEFLSKPEHIKALLTYITATDLEENKRFKYPFLASEIIACEIQPIIDAIVLEHKDLLVEFWAYLDCPAYPRRRASDASENNEQQDVGLDSLQASYFCKTIGVLLSKYPIEMMTFIQSEADNLEKILSHLQTSAIMDLLLTLVRMEELPEGKGVVKWLSDHGLLENLVDRLDPYLDSEEHSIAQQCICEIIRMSQTSLPESPSIGINELIINLKSESTMQKLAKFMLDPDAPNATSTLINGVSIIIDIIRHNNSDLENDPAVSALYDYQSTAVRAGGSVSLADMLRVMGDHVPEFTHLLLKPRSVNGPIRTTLGELEPLGFERLKICELFAELLHCSNMSNLNNFSMTPEEEAELEDKQPEEQSEEEEKKKEEKAEEKVEKATKSDAESELSVGDYLKSKFVDKKAMPICVDLFFAFPWNNFLHYVIYDMLHQVFNGRMDVGLNRNLAISILKDGQLTDKIVIAQKSNDEECAKPKGMRAGYMGHLTFISDEIMKLFEGYPETIVLVVKDDIDMEGWNAYCNNELKETKDRDQLPLGGLRPNDELDVPQSDEEDDEDALEGAAASQYSRFLAQRGEEGNFDEDDEDDNDHWITGRDDFNREYNYNSGSFSVNDKNEIHVNQDSPEDGEEDDDEYDSNDEEENDNSITPDWTRNFSKFSQPTSLRRIPSHTANDDDDEDYDDGDDFDHLADAEELERRAALRRASYKIALDKEQQNHKDNNNDDDDDDDFGDFESADGEKNNQQWDILSNNMENLDVNDKKAASPPPVQDDHLVRAIKTKEEEYLKQKKDYQHDDDEEQEGEI</sequence>
<name>A0A8H7UW27_9FUNG</name>
<comment type="similarity">
    <text evidence="1">Belongs to the SAPS family.</text>
</comment>
<dbReference type="GO" id="GO:0005634">
    <property type="term" value="C:nucleus"/>
    <property type="evidence" value="ECO:0007669"/>
    <property type="project" value="TreeGrafter"/>
</dbReference>
<comment type="caution">
    <text evidence="4">The sequence shown here is derived from an EMBL/GenBank/DDBJ whole genome shotgun (WGS) entry which is preliminary data.</text>
</comment>
<feature type="compositionally biased region" description="Basic and acidic residues" evidence="3">
    <location>
        <begin position="631"/>
        <end position="642"/>
    </location>
</feature>
<feature type="compositionally biased region" description="Acidic residues" evidence="3">
    <location>
        <begin position="715"/>
        <end position="726"/>
    </location>
</feature>
<evidence type="ECO:0000256" key="3">
    <source>
        <dbReference type="SAM" id="MobiDB-lite"/>
    </source>
</evidence>
<feature type="compositionally biased region" description="Acidic residues" evidence="3">
    <location>
        <begin position="665"/>
        <end position="685"/>
    </location>
</feature>
<accession>A0A8H7UW27</accession>
<feature type="compositionally biased region" description="Basic and acidic residues" evidence="3">
    <location>
        <begin position="398"/>
        <end position="427"/>
    </location>
</feature>
<dbReference type="InterPro" id="IPR007587">
    <property type="entry name" value="SAPS"/>
</dbReference>
<feature type="compositionally biased region" description="Basic and acidic residues" evidence="3">
    <location>
        <begin position="810"/>
        <end position="833"/>
    </location>
</feature>
<protein>
    <submittedName>
        <fullName evidence="4">Uncharacterized protein</fullName>
    </submittedName>
</protein>
<reference evidence="4" key="1">
    <citation type="submission" date="2020-12" db="EMBL/GenBank/DDBJ databases">
        <title>Metabolic potential, ecology and presence of endohyphal bacteria is reflected in genomic diversity of Mucoromycotina.</title>
        <authorList>
            <person name="Muszewska A."/>
            <person name="Okrasinska A."/>
            <person name="Steczkiewicz K."/>
            <person name="Drgas O."/>
            <person name="Orlowska M."/>
            <person name="Perlinska-Lenart U."/>
            <person name="Aleksandrzak-Piekarczyk T."/>
            <person name="Szatraj K."/>
            <person name="Zielenkiewicz U."/>
            <person name="Pilsyk S."/>
            <person name="Malc E."/>
            <person name="Mieczkowski P."/>
            <person name="Kruszewska J.S."/>
            <person name="Biernat P."/>
            <person name="Pawlowska J."/>
        </authorList>
    </citation>
    <scope>NUCLEOTIDE SEQUENCE</scope>
    <source>
        <strain evidence="4">CBS 226.32</strain>
    </source>
</reference>
<organism evidence="4 5">
    <name type="scientific">Mucor plumbeus</name>
    <dbReference type="NCBI Taxonomy" id="97098"/>
    <lineage>
        <taxon>Eukaryota</taxon>
        <taxon>Fungi</taxon>
        <taxon>Fungi incertae sedis</taxon>
        <taxon>Mucoromycota</taxon>
        <taxon>Mucoromycotina</taxon>
        <taxon>Mucoromycetes</taxon>
        <taxon>Mucorales</taxon>
        <taxon>Mucorineae</taxon>
        <taxon>Mucoraceae</taxon>
        <taxon>Mucor</taxon>
    </lineage>
</organism>
<feature type="region of interest" description="Disordered" evidence="3">
    <location>
        <begin position="619"/>
        <end position="732"/>
    </location>
</feature>
<gene>
    <name evidence="4" type="ORF">INT46_009806</name>
</gene>
<feature type="compositionally biased region" description="Acidic residues" evidence="3">
    <location>
        <begin position="586"/>
        <end position="601"/>
    </location>
</feature>
<dbReference type="OrthoDB" id="295029at2759"/>
<dbReference type="GO" id="GO:0019903">
    <property type="term" value="F:protein phosphatase binding"/>
    <property type="evidence" value="ECO:0007669"/>
    <property type="project" value="InterPro"/>
</dbReference>
<evidence type="ECO:0000313" key="4">
    <source>
        <dbReference type="EMBL" id="KAG2194213.1"/>
    </source>
</evidence>
<feature type="compositionally biased region" description="Polar residues" evidence="3">
    <location>
        <begin position="782"/>
        <end position="794"/>
    </location>
</feature>
<dbReference type="Pfam" id="PF04499">
    <property type="entry name" value="SAPS"/>
    <property type="match status" value="1"/>
</dbReference>
<evidence type="ECO:0000256" key="1">
    <source>
        <dbReference type="ARBA" id="ARBA00006180"/>
    </source>
</evidence>
<feature type="compositionally biased region" description="Polar residues" evidence="3">
    <location>
        <begin position="644"/>
        <end position="654"/>
    </location>
</feature>
<dbReference type="GO" id="GO:0019888">
    <property type="term" value="F:protein phosphatase regulator activity"/>
    <property type="evidence" value="ECO:0007669"/>
    <property type="project" value="TreeGrafter"/>
</dbReference>
<feature type="compositionally biased region" description="Basic and acidic residues" evidence="3">
    <location>
        <begin position="751"/>
        <end position="762"/>
    </location>
</feature>
<feature type="compositionally biased region" description="Acidic residues" evidence="3">
    <location>
        <begin position="834"/>
        <end position="844"/>
    </location>
</feature>
<dbReference type="Proteomes" id="UP000650833">
    <property type="component" value="Unassembled WGS sequence"/>
</dbReference>
<feature type="region of interest" description="Disordered" evidence="3">
    <location>
        <begin position="751"/>
        <end position="844"/>
    </location>
</feature>
<dbReference type="EMBL" id="JAEPRC010000600">
    <property type="protein sequence ID" value="KAG2194213.1"/>
    <property type="molecule type" value="Genomic_DNA"/>
</dbReference>
<feature type="compositionally biased region" description="Acidic residues" evidence="3">
    <location>
        <begin position="763"/>
        <end position="777"/>
    </location>
</feature>
<evidence type="ECO:0000256" key="2">
    <source>
        <dbReference type="ARBA" id="ARBA00023306"/>
    </source>
</evidence>
<keyword evidence="5" id="KW-1185">Reference proteome</keyword>
<dbReference type="GO" id="GO:0005829">
    <property type="term" value="C:cytosol"/>
    <property type="evidence" value="ECO:0007669"/>
    <property type="project" value="TreeGrafter"/>
</dbReference>
<feature type="compositionally biased region" description="Acidic residues" evidence="3">
    <location>
        <begin position="620"/>
        <end position="630"/>
    </location>
</feature>
<keyword evidence="2" id="KW-0131">Cell cycle</keyword>
<dbReference type="PANTHER" id="PTHR12634">
    <property type="entry name" value="SIT4 YEAST -ASSOCIATING PROTEIN-RELATED"/>
    <property type="match status" value="1"/>
</dbReference>
<feature type="region of interest" description="Disordered" evidence="3">
    <location>
        <begin position="390"/>
        <end position="427"/>
    </location>
</feature>
<evidence type="ECO:0000313" key="5">
    <source>
        <dbReference type="Proteomes" id="UP000650833"/>
    </source>
</evidence>
<feature type="compositionally biased region" description="Polar residues" evidence="3">
    <location>
        <begin position="688"/>
        <end position="704"/>
    </location>
</feature>
<feature type="region of interest" description="Disordered" evidence="3">
    <location>
        <begin position="573"/>
        <end position="603"/>
    </location>
</feature>